<keyword evidence="4 5" id="KW-0732">Signal</keyword>
<feature type="signal peptide" evidence="5">
    <location>
        <begin position="1"/>
        <end position="17"/>
    </location>
</feature>
<keyword evidence="8" id="KW-1185">Reference proteome</keyword>
<evidence type="ECO:0000313" key="8">
    <source>
        <dbReference type="Proteomes" id="UP001185028"/>
    </source>
</evidence>
<comment type="subcellular location">
    <subcellularLocation>
        <location evidence="1">Cell envelope</location>
    </subcellularLocation>
</comment>
<dbReference type="PROSITE" id="PS50983">
    <property type="entry name" value="FE_B12_PBP"/>
    <property type="match status" value="1"/>
</dbReference>
<keyword evidence="3" id="KW-0813">Transport</keyword>
<dbReference type="EMBL" id="JAVDQH010000016">
    <property type="protein sequence ID" value="MDR6245664.1"/>
    <property type="molecule type" value="Genomic_DNA"/>
</dbReference>
<evidence type="ECO:0000259" key="6">
    <source>
        <dbReference type="PROSITE" id="PS50983"/>
    </source>
</evidence>
<proteinExistence type="inferred from homology"/>
<evidence type="ECO:0000256" key="4">
    <source>
        <dbReference type="ARBA" id="ARBA00022729"/>
    </source>
</evidence>
<dbReference type="PROSITE" id="PS51257">
    <property type="entry name" value="PROKAR_LIPOPROTEIN"/>
    <property type="match status" value="1"/>
</dbReference>
<dbReference type="InterPro" id="IPR051313">
    <property type="entry name" value="Bact_iron-sidero_bind"/>
</dbReference>
<comment type="similarity">
    <text evidence="2">Belongs to the bacterial solute-binding protein 8 family.</text>
</comment>
<evidence type="ECO:0000256" key="1">
    <source>
        <dbReference type="ARBA" id="ARBA00004196"/>
    </source>
</evidence>
<evidence type="ECO:0000256" key="2">
    <source>
        <dbReference type="ARBA" id="ARBA00008814"/>
    </source>
</evidence>
<evidence type="ECO:0000256" key="5">
    <source>
        <dbReference type="SAM" id="SignalP"/>
    </source>
</evidence>
<dbReference type="SUPFAM" id="SSF53807">
    <property type="entry name" value="Helical backbone' metal receptor"/>
    <property type="match status" value="1"/>
</dbReference>
<dbReference type="CDD" id="cd01146">
    <property type="entry name" value="FhuD"/>
    <property type="match status" value="1"/>
</dbReference>
<dbReference type="PANTHER" id="PTHR30532">
    <property type="entry name" value="IRON III DICITRATE-BINDING PERIPLASMIC PROTEIN"/>
    <property type="match status" value="1"/>
</dbReference>
<dbReference type="Gene3D" id="3.40.50.1980">
    <property type="entry name" value="Nitrogenase molybdenum iron protein domain"/>
    <property type="match status" value="2"/>
</dbReference>
<dbReference type="Proteomes" id="UP001185028">
    <property type="component" value="Unassembled WGS sequence"/>
</dbReference>
<protein>
    <submittedName>
        <fullName evidence="7">Iron complex transport system substrate-binding protein</fullName>
    </submittedName>
</protein>
<evidence type="ECO:0000256" key="3">
    <source>
        <dbReference type="ARBA" id="ARBA00022448"/>
    </source>
</evidence>
<sequence>MKVQSWFKHLMVGGVCAALLAGCGNGASSNATSSANNATSTAGSIVIQHDMGTTELKQPASHVVALEWSFVDDLLVLGITPVGIADDDKPKAMEKLAGKPIEYIPLGKRETPNLEKIAGAAPDLIIADTDRHSKVKDQLDQIAPTIVLNSRKGSYDDSLKDFETIAKAVGKESEAKARLAQHDKMMAAMKKQVEALPEKKVLVGVARKGDFNAHSTTSYAGEVLSDIGFENVVQGSENEPYKEVNLETITAIDPDIIFIATDDSQVITNEWKKLPVWQNLKAVKNHHVYMVDRDIWTRFRGITPAEKIGQSALDYINGKLKSES</sequence>
<gene>
    <name evidence="7" type="ORF">JOC58_003577</name>
</gene>
<dbReference type="Pfam" id="PF01497">
    <property type="entry name" value="Peripla_BP_2"/>
    <property type="match status" value="1"/>
</dbReference>
<organism evidence="7 8">
    <name type="scientific">Paenibacillus hunanensis</name>
    <dbReference type="NCBI Taxonomy" id="539262"/>
    <lineage>
        <taxon>Bacteria</taxon>
        <taxon>Bacillati</taxon>
        <taxon>Bacillota</taxon>
        <taxon>Bacilli</taxon>
        <taxon>Bacillales</taxon>
        <taxon>Paenibacillaceae</taxon>
        <taxon>Paenibacillus</taxon>
    </lineage>
</organism>
<reference evidence="7 8" key="1">
    <citation type="submission" date="2023-07" db="EMBL/GenBank/DDBJ databases">
        <title>Genomic Encyclopedia of Type Strains, Phase IV (KMG-IV): sequencing the most valuable type-strain genomes for metagenomic binning, comparative biology and taxonomic classification.</title>
        <authorList>
            <person name="Goeker M."/>
        </authorList>
    </citation>
    <scope>NUCLEOTIDE SEQUENCE [LARGE SCALE GENOMIC DNA]</scope>
    <source>
        <strain evidence="7 8">DSM 22170</strain>
    </source>
</reference>
<dbReference type="RefSeq" id="WP_188777702.1">
    <property type="nucleotide sequence ID" value="NZ_BMMB01000011.1"/>
</dbReference>
<dbReference type="PANTHER" id="PTHR30532:SF29">
    <property type="entry name" value="FE(3+) DICITRATE-BINDING PERIPLASMIC PROTEIN"/>
    <property type="match status" value="1"/>
</dbReference>
<dbReference type="InterPro" id="IPR002491">
    <property type="entry name" value="ABC_transptr_periplasmic_BD"/>
</dbReference>
<accession>A0ABU1J2D2</accession>
<feature type="chain" id="PRO_5045370951" evidence="5">
    <location>
        <begin position="18"/>
        <end position="324"/>
    </location>
</feature>
<feature type="domain" description="Fe/B12 periplasmic-binding" evidence="6">
    <location>
        <begin position="62"/>
        <end position="324"/>
    </location>
</feature>
<name>A0ABU1J2D2_9BACL</name>
<evidence type="ECO:0000313" key="7">
    <source>
        <dbReference type="EMBL" id="MDR6245664.1"/>
    </source>
</evidence>
<comment type="caution">
    <text evidence="7">The sequence shown here is derived from an EMBL/GenBank/DDBJ whole genome shotgun (WGS) entry which is preliminary data.</text>
</comment>